<evidence type="ECO:0000313" key="3">
    <source>
        <dbReference type="Proteomes" id="UP000176445"/>
    </source>
</evidence>
<gene>
    <name evidence="2" type="ORF">A2704_00380</name>
</gene>
<feature type="transmembrane region" description="Helical" evidence="1">
    <location>
        <begin position="115"/>
        <end position="135"/>
    </location>
</feature>
<feature type="transmembrane region" description="Helical" evidence="1">
    <location>
        <begin position="68"/>
        <end position="86"/>
    </location>
</feature>
<evidence type="ECO:0000313" key="2">
    <source>
        <dbReference type="EMBL" id="OGG51860.1"/>
    </source>
</evidence>
<name>A0A1F6CRZ7_9BACT</name>
<dbReference type="EMBL" id="MFKW01000011">
    <property type="protein sequence ID" value="OGG51860.1"/>
    <property type="molecule type" value="Genomic_DNA"/>
</dbReference>
<keyword evidence="1" id="KW-0812">Transmembrane</keyword>
<keyword evidence="1" id="KW-1133">Transmembrane helix</keyword>
<protein>
    <submittedName>
        <fullName evidence="2">Uncharacterized protein</fullName>
    </submittedName>
</protein>
<dbReference type="Proteomes" id="UP000176445">
    <property type="component" value="Unassembled WGS sequence"/>
</dbReference>
<feature type="transmembrane region" description="Helical" evidence="1">
    <location>
        <begin position="44"/>
        <end position="61"/>
    </location>
</feature>
<evidence type="ECO:0000256" key="1">
    <source>
        <dbReference type="SAM" id="Phobius"/>
    </source>
</evidence>
<organism evidence="2 3">
    <name type="scientific">Candidatus Kaiserbacteria bacterium RIFCSPHIGHO2_01_FULL_54_36b</name>
    <dbReference type="NCBI Taxonomy" id="1798483"/>
    <lineage>
        <taxon>Bacteria</taxon>
        <taxon>Candidatus Kaiseribacteriota</taxon>
    </lineage>
</organism>
<accession>A0A1F6CRZ7</accession>
<feature type="transmembrane region" description="Helical" evidence="1">
    <location>
        <begin position="5"/>
        <end position="24"/>
    </location>
</feature>
<reference evidence="2 3" key="1">
    <citation type="journal article" date="2016" name="Nat. Commun.">
        <title>Thousands of microbial genomes shed light on interconnected biogeochemical processes in an aquifer system.</title>
        <authorList>
            <person name="Anantharaman K."/>
            <person name="Brown C.T."/>
            <person name="Hug L.A."/>
            <person name="Sharon I."/>
            <person name="Castelle C.J."/>
            <person name="Probst A.J."/>
            <person name="Thomas B.C."/>
            <person name="Singh A."/>
            <person name="Wilkins M.J."/>
            <person name="Karaoz U."/>
            <person name="Brodie E.L."/>
            <person name="Williams K.H."/>
            <person name="Hubbard S.S."/>
            <person name="Banfield J.F."/>
        </authorList>
    </citation>
    <scope>NUCLEOTIDE SEQUENCE [LARGE SCALE GENOMIC DNA]</scope>
</reference>
<sequence>MRSFALRYLTTAGLLAVLAVLLWHKDPLYIATGAYNTFIVLPQSIQLAIAGSFLVILWLIGGRLITNAIIMIAIVFFVPDIGFAWWRSALLDIADAIAKGDRHTAAMVYAKGSHYASVAAYLLVLLVALRLWVVVRRGVQRKRLKT</sequence>
<proteinExistence type="predicted"/>
<comment type="caution">
    <text evidence="2">The sequence shown here is derived from an EMBL/GenBank/DDBJ whole genome shotgun (WGS) entry which is preliminary data.</text>
</comment>
<dbReference type="AlphaFoldDB" id="A0A1F6CRZ7"/>
<keyword evidence="1" id="KW-0472">Membrane</keyword>